<dbReference type="Proteomes" id="UP000095282">
    <property type="component" value="Unplaced"/>
</dbReference>
<protein>
    <recommendedName>
        <fullName evidence="1">Serine/threonine-protein phosphatase</fullName>
        <ecNumber evidence="1">3.1.3.16</ecNumber>
    </recommendedName>
</protein>
<organism evidence="4 5">
    <name type="scientific">Caenorhabditis tropicalis</name>
    <dbReference type="NCBI Taxonomy" id="1561998"/>
    <lineage>
        <taxon>Eukaryota</taxon>
        <taxon>Metazoa</taxon>
        <taxon>Ecdysozoa</taxon>
        <taxon>Nematoda</taxon>
        <taxon>Chromadorea</taxon>
        <taxon>Rhabditida</taxon>
        <taxon>Rhabditina</taxon>
        <taxon>Rhabditomorpha</taxon>
        <taxon>Rhabditoidea</taxon>
        <taxon>Rhabditidae</taxon>
        <taxon>Peloderinae</taxon>
        <taxon>Caenorhabditis</taxon>
    </lineage>
</organism>
<feature type="region of interest" description="Disordered" evidence="2">
    <location>
        <begin position="16"/>
        <end position="54"/>
    </location>
</feature>
<dbReference type="AlphaFoldDB" id="A0A1I7UIC4"/>
<dbReference type="PROSITE" id="PS00125">
    <property type="entry name" value="SER_THR_PHOSPHATASE"/>
    <property type="match status" value="1"/>
</dbReference>
<feature type="region of interest" description="Disordered" evidence="2">
    <location>
        <begin position="177"/>
        <end position="239"/>
    </location>
</feature>
<dbReference type="PANTHER" id="PTHR11668:SF496">
    <property type="entry name" value="SERINE_THREONINE-PROTEIN PHOSPHATASE"/>
    <property type="match status" value="1"/>
</dbReference>
<dbReference type="SMART" id="SM00156">
    <property type="entry name" value="PP2Ac"/>
    <property type="match status" value="1"/>
</dbReference>
<feature type="domain" description="Serine/threonine specific protein phosphatases" evidence="3">
    <location>
        <begin position="254"/>
        <end position="259"/>
    </location>
</feature>
<dbReference type="InterPro" id="IPR050341">
    <property type="entry name" value="PP1_catalytic_subunit"/>
</dbReference>
<evidence type="ECO:0000313" key="5">
    <source>
        <dbReference type="WBParaSite" id="Csp11.Scaffold629.g9622.t2"/>
    </source>
</evidence>
<name>A0A1I7UIC4_9PELO</name>
<dbReference type="GO" id="GO:0005737">
    <property type="term" value="C:cytoplasm"/>
    <property type="evidence" value="ECO:0007669"/>
    <property type="project" value="TreeGrafter"/>
</dbReference>
<dbReference type="CDD" id="cd00144">
    <property type="entry name" value="MPP_PPP_family"/>
    <property type="match status" value="1"/>
</dbReference>
<evidence type="ECO:0000256" key="1">
    <source>
        <dbReference type="RuleBase" id="RU004273"/>
    </source>
</evidence>
<dbReference type="InterPro" id="IPR029052">
    <property type="entry name" value="Metallo-depent_PP-like"/>
</dbReference>
<sequence length="578" mass="66194">MQKVVPVTHALKIEEERYKTKVPELVEEEEKAEDSKENKKPKKKNKSEKGEKWRKLEKKDVAELMRSNKTGINEKVLQALNHAQEVNEKIASVKNAQKESEMKNMKRLKFKDLPLEKILAARNIEYPDVVIDKNAKVTVQAVTKRYKVGLLHDTENPKDVKKNEHIQLLRDSLSQKSTVSRKLRDELARSKRMQESMRTARDQSERPVAERAVEAVEPPANPRSLEEGNGRQEAGSDKGKFKKLSLFPKRFFFLRGNHELASVNAVHENGFYVFNQHNSQMKLCFQEECLATFGEDGKKFWGEANNMFKLMPLAAILHGKIWVAHGGISPLMARGLEYVERTLKKDPQSDEEWQLFVDILWSDPDEGVYLTEDLPKYFSKGRRSPIVYNFTEEGLNLVLKACRLQLIIRGHQSSFKMSNSSDDPYCYSILTAEEDGGPTTVTRGCYARKMVMHHMSKNEDDKFQNNTKWRETKRIAEMPSCSEILKDQERINGTISLCIDFTFDQDPEDGEEVDEPIRMKSRLCCCEGTNKCNEEAMWADYGIPLTELLETIESRKALTGGSAAISLTSAILVFLFAI</sequence>
<dbReference type="Gene3D" id="3.60.21.10">
    <property type="match status" value="1"/>
</dbReference>
<proteinExistence type="inferred from homology"/>
<dbReference type="STRING" id="1561998.A0A1I7UIC4"/>
<dbReference type="GO" id="GO:0005634">
    <property type="term" value="C:nucleus"/>
    <property type="evidence" value="ECO:0007669"/>
    <property type="project" value="TreeGrafter"/>
</dbReference>
<dbReference type="PANTHER" id="PTHR11668">
    <property type="entry name" value="SERINE/THREONINE PROTEIN PHOSPHATASE"/>
    <property type="match status" value="1"/>
</dbReference>
<dbReference type="WBParaSite" id="Csp11.Scaffold629.g9622.t2">
    <property type="protein sequence ID" value="Csp11.Scaffold629.g9622.t2"/>
    <property type="gene ID" value="Csp11.Scaffold629.g9622"/>
</dbReference>
<feature type="compositionally biased region" description="Basic and acidic residues" evidence="2">
    <location>
        <begin position="224"/>
        <end position="239"/>
    </location>
</feature>
<keyword evidence="1" id="KW-0378">Hydrolase</keyword>
<evidence type="ECO:0000259" key="3">
    <source>
        <dbReference type="PROSITE" id="PS00125"/>
    </source>
</evidence>
<feature type="compositionally biased region" description="Basic and acidic residues" evidence="2">
    <location>
        <begin position="182"/>
        <end position="214"/>
    </location>
</feature>
<dbReference type="Pfam" id="PF00149">
    <property type="entry name" value="Metallophos"/>
    <property type="match status" value="1"/>
</dbReference>
<dbReference type="InterPro" id="IPR006186">
    <property type="entry name" value="Ser/Thr-sp_prot-phosphatase"/>
</dbReference>
<evidence type="ECO:0000313" key="4">
    <source>
        <dbReference type="Proteomes" id="UP000095282"/>
    </source>
</evidence>
<dbReference type="GO" id="GO:0004722">
    <property type="term" value="F:protein serine/threonine phosphatase activity"/>
    <property type="evidence" value="ECO:0007669"/>
    <property type="project" value="UniProtKB-EC"/>
</dbReference>
<dbReference type="InterPro" id="IPR004843">
    <property type="entry name" value="Calcineurin-like_PHP"/>
</dbReference>
<comment type="catalytic activity">
    <reaction evidence="1">
        <text>O-phospho-L-threonyl-[protein] + H2O = L-threonyl-[protein] + phosphate</text>
        <dbReference type="Rhea" id="RHEA:47004"/>
        <dbReference type="Rhea" id="RHEA-COMP:11060"/>
        <dbReference type="Rhea" id="RHEA-COMP:11605"/>
        <dbReference type="ChEBI" id="CHEBI:15377"/>
        <dbReference type="ChEBI" id="CHEBI:30013"/>
        <dbReference type="ChEBI" id="CHEBI:43474"/>
        <dbReference type="ChEBI" id="CHEBI:61977"/>
        <dbReference type="EC" id="3.1.3.16"/>
    </reaction>
</comment>
<dbReference type="SUPFAM" id="SSF56300">
    <property type="entry name" value="Metallo-dependent phosphatases"/>
    <property type="match status" value="1"/>
</dbReference>
<dbReference type="EC" id="3.1.3.16" evidence="1"/>
<comment type="similarity">
    <text evidence="1">Belongs to the PPP phosphatase family.</text>
</comment>
<reference evidence="5" key="1">
    <citation type="submission" date="2016-11" db="UniProtKB">
        <authorList>
            <consortium name="WormBaseParasite"/>
        </authorList>
    </citation>
    <scope>IDENTIFICATION</scope>
</reference>
<evidence type="ECO:0000256" key="2">
    <source>
        <dbReference type="SAM" id="MobiDB-lite"/>
    </source>
</evidence>
<keyword evidence="4" id="KW-1185">Reference proteome</keyword>
<accession>A0A1I7UIC4</accession>